<protein>
    <submittedName>
        <fullName evidence="1">Uncharacterized protein</fullName>
    </submittedName>
</protein>
<comment type="caution">
    <text evidence="1">The sequence shown here is derived from an EMBL/GenBank/DDBJ whole genome shotgun (WGS) entry which is preliminary data.</text>
</comment>
<proteinExistence type="predicted"/>
<evidence type="ECO:0000313" key="1">
    <source>
        <dbReference type="EMBL" id="KAH7840304.1"/>
    </source>
</evidence>
<sequence length="234" mass="26755">MVAGSVVVPRVLDQHEIELFPLLSFQSNNTIGFGESNCVICFDEFVDRGNVRALPCRHIFHPDCIDSWLTSRSTKCLVCRRVERVKGSDDDSKKLTVIDNVDPVKLREMLEMKTNKKEELVAPQPKKDKDEDKNGGDNKQEKKSEKEKFKELNMHCQGCIEKLRKAVAKTKGSATASTSSSLRLRSLYIFELEFAEEEIRKGCRDIETSLWRTRNVLEAHHEVKACQILKPAKF</sequence>
<accession>A0ACB7XHP0</accession>
<dbReference type="Proteomes" id="UP000828048">
    <property type="component" value="Chromosome 10"/>
</dbReference>
<gene>
    <name evidence="1" type="ORF">Vadar_015383</name>
</gene>
<evidence type="ECO:0000313" key="2">
    <source>
        <dbReference type="Proteomes" id="UP000828048"/>
    </source>
</evidence>
<name>A0ACB7XHP0_9ERIC</name>
<dbReference type="EMBL" id="CM037160">
    <property type="protein sequence ID" value="KAH7840304.1"/>
    <property type="molecule type" value="Genomic_DNA"/>
</dbReference>
<keyword evidence="2" id="KW-1185">Reference proteome</keyword>
<reference evidence="1 2" key="1">
    <citation type="journal article" date="2021" name="Hortic Res">
        <title>High-quality reference genome and annotation aids understanding of berry development for evergreen blueberry (Vaccinium darrowii).</title>
        <authorList>
            <person name="Yu J."/>
            <person name="Hulse-Kemp A.M."/>
            <person name="Babiker E."/>
            <person name="Staton M."/>
        </authorList>
    </citation>
    <scope>NUCLEOTIDE SEQUENCE [LARGE SCALE GENOMIC DNA]</scope>
    <source>
        <strain evidence="2">cv. NJ 8807/NJ 8810</strain>
        <tissue evidence="1">Young leaf</tissue>
    </source>
</reference>
<organism evidence="1 2">
    <name type="scientific">Vaccinium darrowii</name>
    <dbReference type="NCBI Taxonomy" id="229202"/>
    <lineage>
        <taxon>Eukaryota</taxon>
        <taxon>Viridiplantae</taxon>
        <taxon>Streptophyta</taxon>
        <taxon>Embryophyta</taxon>
        <taxon>Tracheophyta</taxon>
        <taxon>Spermatophyta</taxon>
        <taxon>Magnoliopsida</taxon>
        <taxon>eudicotyledons</taxon>
        <taxon>Gunneridae</taxon>
        <taxon>Pentapetalae</taxon>
        <taxon>asterids</taxon>
        <taxon>Ericales</taxon>
        <taxon>Ericaceae</taxon>
        <taxon>Vaccinioideae</taxon>
        <taxon>Vaccinieae</taxon>
        <taxon>Vaccinium</taxon>
    </lineage>
</organism>